<organism evidence="2 3">
    <name type="scientific">Tritrichomonas musculus</name>
    <dbReference type="NCBI Taxonomy" id="1915356"/>
    <lineage>
        <taxon>Eukaryota</taxon>
        <taxon>Metamonada</taxon>
        <taxon>Parabasalia</taxon>
        <taxon>Tritrichomonadida</taxon>
        <taxon>Tritrichomonadidae</taxon>
        <taxon>Tritrichomonas</taxon>
    </lineage>
</organism>
<dbReference type="EMBL" id="JAPFFF010000027">
    <property type="protein sequence ID" value="KAK8848227.1"/>
    <property type="molecule type" value="Genomic_DNA"/>
</dbReference>
<accession>A0ABR2HJ18</accession>
<keyword evidence="3" id="KW-1185">Reference proteome</keyword>
<feature type="region of interest" description="Disordered" evidence="1">
    <location>
        <begin position="302"/>
        <end position="357"/>
    </location>
</feature>
<feature type="compositionally biased region" description="Low complexity" evidence="1">
    <location>
        <begin position="302"/>
        <end position="311"/>
    </location>
</feature>
<reference evidence="2 3" key="1">
    <citation type="submission" date="2024-04" db="EMBL/GenBank/DDBJ databases">
        <title>Tritrichomonas musculus Genome.</title>
        <authorList>
            <person name="Alves-Ferreira E."/>
            <person name="Grigg M."/>
            <person name="Lorenzi H."/>
            <person name="Galac M."/>
        </authorList>
    </citation>
    <scope>NUCLEOTIDE SEQUENCE [LARGE SCALE GENOMIC DNA]</scope>
    <source>
        <strain evidence="2 3">EAF2021</strain>
    </source>
</reference>
<feature type="compositionally biased region" description="Low complexity" evidence="1">
    <location>
        <begin position="319"/>
        <end position="355"/>
    </location>
</feature>
<proteinExistence type="predicted"/>
<evidence type="ECO:0000256" key="1">
    <source>
        <dbReference type="SAM" id="MobiDB-lite"/>
    </source>
</evidence>
<sequence length="869" mass="97137">MNPIRPLDSFGEFHSAFHENRAVFIHHQFDLLRVGDFSTLEEIARATFKMPIISVFVPPFDRSKPLRFVVVTEDHFAHLIVLNNGKFRILSSAELDERTVMLCHTLLVDQQGRPHLLFENGILVRLSRNDTATFNINWPPPYVLRVVRMCSLQNSSISSLTTLNNMNNGVPSLSVSTTLFAFDNQLQMWPNSAAFSAYIRTENSCQITTWFLDFNENKVYSGPATISVSYQSQYISPFFFKQEDQIYSTFPTHEVVGDKIDDIVTSSNYYNGVTYFSTNQGEIYSLSSSSINLSSISTFSDSYGENNSNSDSDSDSDSNSDNYSFSSDNDNQVQSRRSSMKSTKSRSRTMSSISSGKRKSSALKLICTLKNDSNQPPIRIETNGIDFIYLNTDGTLISPKCGVSFPIPHYFNLVEYNSIMIRCGLSTINPFPTVPPPPPQLPFCKIENDKVIAGQSVWKPPSRIVASNTSLHGKGNGEYIIVATTASIHILTYANCDLKLLFEKTWESAITAVAISSTNYAVASIDNRVYVASFVGEPYSFTFQQSLCLSLSLSETTLASGFTDGLFILASLKDRGPIFTINPFKSPVKRVNHVDEETTIVEWGEATGIVTSSENVDWIKLPSFPSATCAAFSSGLLALGTSTSLDIYNFVMRKLIARIPIRVIGVCSSGNRFFALTIRNELIVLYFHREITVDHQSIIDVDEPLTIAAVDETVYVLCSKFISVFDMRGHKLDTVEIQNPPRSFGAASRGLFVAFSRNIWYISRDQSTKKIPHEKGNITGFAVIDDDRFVISTNSRLLICFCEGLKVVFSTITKIPKKVNALKCFNSKIDGQIDTILVIFDDLSIQKFPIPRQQRQQHLLNKDDDNNGE</sequence>
<evidence type="ECO:0008006" key="4">
    <source>
        <dbReference type="Google" id="ProtNLM"/>
    </source>
</evidence>
<gene>
    <name evidence="2" type="ORF">M9Y10_019283</name>
</gene>
<evidence type="ECO:0000313" key="3">
    <source>
        <dbReference type="Proteomes" id="UP001470230"/>
    </source>
</evidence>
<evidence type="ECO:0000313" key="2">
    <source>
        <dbReference type="EMBL" id="KAK8848227.1"/>
    </source>
</evidence>
<dbReference type="SUPFAM" id="SSF50978">
    <property type="entry name" value="WD40 repeat-like"/>
    <property type="match status" value="1"/>
</dbReference>
<dbReference type="Proteomes" id="UP001470230">
    <property type="component" value="Unassembled WGS sequence"/>
</dbReference>
<protein>
    <recommendedName>
        <fullName evidence="4">Cleavage/polyadenylation specificity factor A subunit N-terminal domain-containing protein</fullName>
    </recommendedName>
</protein>
<name>A0ABR2HJ18_9EUKA</name>
<comment type="caution">
    <text evidence="2">The sequence shown here is derived from an EMBL/GenBank/DDBJ whole genome shotgun (WGS) entry which is preliminary data.</text>
</comment>
<dbReference type="InterPro" id="IPR036322">
    <property type="entry name" value="WD40_repeat_dom_sf"/>
</dbReference>